<evidence type="ECO:0000313" key="2">
    <source>
        <dbReference type="EMBL" id="QHS59239.1"/>
    </source>
</evidence>
<dbReference type="Gene3D" id="2.60.120.10">
    <property type="entry name" value="Jelly Rolls"/>
    <property type="match status" value="1"/>
</dbReference>
<protein>
    <submittedName>
        <fullName evidence="2">Crp/Fnr family transcriptional regulator</fullName>
    </submittedName>
</protein>
<sequence>MSDYNSFKEHLLKRMSFTEEELNEFCSSFKPVKIKKRQFIEQPGFLAKHRYYVVKGAFRAYVIGDEGQEHTIQFAIDDWWISDYNGYIFQQPATMFIVALEDSLILQIDYEAEQRLKKSRYAFETFFRILAENTAAYMARRVITNLTKSAEQRYEIFLERYPNIVQKVPQYALASFLGMTTEYLSKLRHKRIAKKS</sequence>
<dbReference type="CDD" id="cd00038">
    <property type="entry name" value="CAP_ED"/>
    <property type="match status" value="1"/>
</dbReference>
<dbReference type="InterPro" id="IPR000595">
    <property type="entry name" value="cNMP-bd_dom"/>
</dbReference>
<evidence type="ECO:0000313" key="3">
    <source>
        <dbReference type="Proteomes" id="UP000476411"/>
    </source>
</evidence>
<proteinExistence type="predicted"/>
<dbReference type="KEGG" id="chih:GWR21_06470"/>
<dbReference type="EMBL" id="CP048113">
    <property type="protein sequence ID" value="QHS59239.1"/>
    <property type="molecule type" value="Genomic_DNA"/>
</dbReference>
<keyword evidence="3" id="KW-1185">Reference proteome</keyword>
<dbReference type="Proteomes" id="UP000476411">
    <property type="component" value="Chromosome"/>
</dbReference>
<name>A0A6B9ZBN3_9BACT</name>
<dbReference type="RefSeq" id="WP_162330936.1">
    <property type="nucleotide sequence ID" value="NZ_CP048113.1"/>
</dbReference>
<organism evidence="2 3">
    <name type="scientific">Chitinophaga agri</name>
    <dbReference type="NCBI Taxonomy" id="2703787"/>
    <lineage>
        <taxon>Bacteria</taxon>
        <taxon>Pseudomonadati</taxon>
        <taxon>Bacteroidota</taxon>
        <taxon>Chitinophagia</taxon>
        <taxon>Chitinophagales</taxon>
        <taxon>Chitinophagaceae</taxon>
        <taxon>Chitinophaga</taxon>
    </lineage>
</organism>
<dbReference type="SUPFAM" id="SSF51206">
    <property type="entry name" value="cAMP-binding domain-like"/>
    <property type="match status" value="1"/>
</dbReference>
<dbReference type="InterPro" id="IPR014710">
    <property type="entry name" value="RmlC-like_jellyroll"/>
</dbReference>
<gene>
    <name evidence="2" type="ORF">GWR21_06470</name>
</gene>
<dbReference type="Pfam" id="PF00027">
    <property type="entry name" value="cNMP_binding"/>
    <property type="match status" value="1"/>
</dbReference>
<dbReference type="AlphaFoldDB" id="A0A6B9ZBN3"/>
<accession>A0A6B9ZBN3</accession>
<dbReference type="InterPro" id="IPR018490">
    <property type="entry name" value="cNMP-bd_dom_sf"/>
</dbReference>
<feature type="domain" description="Cyclic nucleotide-binding" evidence="1">
    <location>
        <begin position="32"/>
        <end position="116"/>
    </location>
</feature>
<reference evidence="2 3" key="1">
    <citation type="submission" date="2020-01" db="EMBL/GenBank/DDBJ databases">
        <title>Complete genome sequence of Chitinophaga sp. H33E-04 isolated from quinoa roots.</title>
        <authorList>
            <person name="Weon H.-Y."/>
            <person name="Lee S.A."/>
        </authorList>
    </citation>
    <scope>NUCLEOTIDE SEQUENCE [LARGE SCALE GENOMIC DNA]</scope>
    <source>
        <strain evidence="2 3">H33E-04</strain>
    </source>
</reference>
<evidence type="ECO:0000259" key="1">
    <source>
        <dbReference type="Pfam" id="PF00027"/>
    </source>
</evidence>